<sequence length="137" mass="14339">MTPCLNQQALQPQRRAPPTAQVGVLRLVDGGSYCSGSVEILHQGSWGTVCDDSWDLDDAHVVCRQLGCGEALSALGDAAFGPGSGSIWLDEVQCRGRESSLWDCAAGPWGQSDCKHEEDAGCVDVGNGAECEEGKSG</sequence>
<dbReference type="Pfam" id="PF00530">
    <property type="entry name" value="SRCR"/>
    <property type="match status" value="1"/>
</dbReference>
<evidence type="ECO:0000256" key="1">
    <source>
        <dbReference type="ARBA" id="ARBA00004613"/>
    </source>
</evidence>
<accession>A0A8W4FDL4</accession>
<keyword evidence="5 7" id="KW-1015">Disulfide bond</keyword>
<evidence type="ECO:0000256" key="4">
    <source>
        <dbReference type="ARBA" id="ARBA00022737"/>
    </source>
</evidence>
<evidence type="ECO:0000256" key="3">
    <source>
        <dbReference type="ARBA" id="ARBA00022729"/>
    </source>
</evidence>
<evidence type="ECO:0000256" key="2">
    <source>
        <dbReference type="ARBA" id="ARBA00022525"/>
    </source>
</evidence>
<dbReference type="Ensembl" id="ENSSSCT00000096834.1">
    <property type="protein sequence ID" value="ENSSSCP00000077505.1"/>
    <property type="gene ID" value="ENSSSCG00000058930.1"/>
</dbReference>
<dbReference type="InterPro" id="IPR036772">
    <property type="entry name" value="SRCR-like_dom_sf"/>
</dbReference>
<dbReference type="Proteomes" id="UP000008227">
    <property type="component" value="Chromosome 5"/>
</dbReference>
<dbReference type="PANTHER" id="PTHR48071">
    <property type="entry name" value="SRCR DOMAIN-CONTAINING PROTEIN"/>
    <property type="match status" value="1"/>
</dbReference>
<reference evidence="9" key="3">
    <citation type="submission" date="2025-09" db="UniProtKB">
        <authorList>
            <consortium name="Ensembl"/>
        </authorList>
    </citation>
    <scope>IDENTIFICATION</scope>
</reference>
<evidence type="ECO:0000256" key="7">
    <source>
        <dbReference type="PROSITE-ProRule" id="PRU00196"/>
    </source>
</evidence>
<keyword evidence="3" id="KW-0732">Signal</keyword>
<keyword evidence="6" id="KW-0325">Glycoprotein</keyword>
<dbReference type="InterPro" id="IPR001190">
    <property type="entry name" value="SRCR"/>
</dbReference>
<reference evidence="9" key="1">
    <citation type="journal article" date="2020" name="Gigascience">
        <title>An improved pig reference genome sequence to enable pig genetics and genomics research.</title>
        <authorList>
            <person name="Warr A."/>
            <person name="Affara N."/>
            <person name="Aken B."/>
            <person name="Beiki H."/>
            <person name="Bickhart D.M."/>
            <person name="Billis K."/>
            <person name="Chow W."/>
            <person name="Eory L."/>
            <person name="Finlayson H.A."/>
            <person name="Flicek P."/>
            <person name="Giron C.G."/>
            <person name="Griffin D.K."/>
            <person name="Hall R."/>
            <person name="Hannum G."/>
            <person name="Hourlier T."/>
            <person name="Howe K."/>
            <person name="Hume D.A."/>
            <person name="Izuogu O."/>
            <person name="Kim K."/>
            <person name="Koren S."/>
            <person name="Liu H."/>
            <person name="Manchanda N."/>
            <person name="Martin F.J."/>
            <person name="Nonneman D.J."/>
            <person name="O'Connor R.E."/>
            <person name="Phillippy A.M."/>
            <person name="Rohrer G.A."/>
            <person name="Rosen B.D."/>
            <person name="Rund L.A."/>
            <person name="Sargent C.A."/>
            <person name="Schook L.B."/>
            <person name="Schroeder S.G."/>
            <person name="Schwartz A.S."/>
            <person name="Skinner B.M."/>
            <person name="Talbot R."/>
            <person name="Tseng E."/>
            <person name="Tuggle C.K."/>
            <person name="Watson M."/>
            <person name="Smith T.P.L."/>
            <person name="Archibald A.L."/>
        </authorList>
    </citation>
    <scope>NUCLEOTIDE SEQUENCE [LARGE SCALE GENOMIC DNA]</scope>
    <source>
        <strain evidence="9">Duroc</strain>
    </source>
</reference>
<dbReference type="PROSITE" id="PS00420">
    <property type="entry name" value="SRCR_1"/>
    <property type="match status" value="1"/>
</dbReference>
<evidence type="ECO:0000313" key="9">
    <source>
        <dbReference type="Ensembl" id="ENSSSCP00000077505.1"/>
    </source>
</evidence>
<protein>
    <recommendedName>
        <fullName evidence="8">SRCR domain-containing protein</fullName>
    </recommendedName>
</protein>
<keyword evidence="4" id="KW-0677">Repeat</keyword>
<feature type="domain" description="SRCR" evidence="8">
    <location>
        <begin position="25"/>
        <end position="125"/>
    </location>
</feature>
<name>A0A8W4FDL4_PIG</name>
<proteinExistence type="predicted"/>
<dbReference type="GeneTree" id="ENSGT00940000157963"/>
<comment type="subcellular location">
    <subcellularLocation>
        <location evidence="1">Secreted</location>
    </subcellularLocation>
</comment>
<feature type="disulfide bond" evidence="7">
    <location>
        <begin position="94"/>
        <end position="104"/>
    </location>
</feature>
<dbReference type="PRINTS" id="PR00258">
    <property type="entry name" value="SPERACTRCPTR"/>
</dbReference>
<dbReference type="GO" id="GO:0016020">
    <property type="term" value="C:membrane"/>
    <property type="evidence" value="ECO:0007669"/>
    <property type="project" value="InterPro"/>
</dbReference>
<dbReference type="PANTHER" id="PTHR48071:SF15">
    <property type="entry name" value="SRCR DOMAIN-CONTAINING PROTEIN"/>
    <property type="match status" value="1"/>
</dbReference>
<evidence type="ECO:0000256" key="5">
    <source>
        <dbReference type="ARBA" id="ARBA00023157"/>
    </source>
</evidence>
<organism evidence="9 10">
    <name type="scientific">Sus scrofa</name>
    <name type="common">Pig</name>
    <dbReference type="NCBI Taxonomy" id="9823"/>
    <lineage>
        <taxon>Eukaryota</taxon>
        <taxon>Metazoa</taxon>
        <taxon>Chordata</taxon>
        <taxon>Craniata</taxon>
        <taxon>Vertebrata</taxon>
        <taxon>Euteleostomi</taxon>
        <taxon>Mammalia</taxon>
        <taxon>Eutheria</taxon>
        <taxon>Laurasiatheria</taxon>
        <taxon>Artiodactyla</taxon>
        <taxon>Suina</taxon>
        <taxon>Suidae</taxon>
        <taxon>Sus</taxon>
    </lineage>
</organism>
<evidence type="ECO:0000256" key="6">
    <source>
        <dbReference type="ARBA" id="ARBA00023180"/>
    </source>
</evidence>
<comment type="caution">
    <text evidence="7">Lacks conserved residue(s) required for the propagation of feature annotation.</text>
</comment>
<dbReference type="FunFam" id="3.10.250.10:FF:000009">
    <property type="entry name" value="WC1"/>
    <property type="match status" value="1"/>
</dbReference>
<evidence type="ECO:0000259" key="8">
    <source>
        <dbReference type="PROSITE" id="PS50287"/>
    </source>
</evidence>
<dbReference type="Gene3D" id="3.10.250.10">
    <property type="entry name" value="SRCR-like domain"/>
    <property type="match status" value="1"/>
</dbReference>
<dbReference type="SMART" id="SM00202">
    <property type="entry name" value="SR"/>
    <property type="match status" value="1"/>
</dbReference>
<feature type="disulfide bond" evidence="7">
    <location>
        <begin position="50"/>
        <end position="114"/>
    </location>
</feature>
<keyword evidence="10" id="KW-1185">Reference proteome</keyword>
<keyword evidence="2" id="KW-0964">Secreted</keyword>
<dbReference type="PROSITE" id="PS50287">
    <property type="entry name" value="SRCR_2"/>
    <property type="match status" value="1"/>
</dbReference>
<reference evidence="9" key="2">
    <citation type="submission" date="2025-08" db="UniProtKB">
        <authorList>
            <consortium name="Ensembl"/>
        </authorList>
    </citation>
    <scope>IDENTIFICATION</scope>
</reference>
<dbReference type="AlphaFoldDB" id="A0A8W4FDL4"/>
<evidence type="ECO:0000313" key="10">
    <source>
        <dbReference type="Proteomes" id="UP000008227"/>
    </source>
</evidence>
<dbReference type="SUPFAM" id="SSF56487">
    <property type="entry name" value="SRCR-like"/>
    <property type="match status" value="1"/>
</dbReference>